<dbReference type="PRINTS" id="PR01438">
    <property type="entry name" value="UNVRSLSTRESS"/>
</dbReference>
<feature type="domain" description="UspA" evidence="3">
    <location>
        <begin position="162"/>
        <end position="308"/>
    </location>
</feature>
<dbReference type="RefSeq" id="WP_369277099.1">
    <property type="nucleotide sequence ID" value="NZ_JBJVMW010000039.1"/>
</dbReference>
<evidence type="ECO:0000256" key="2">
    <source>
        <dbReference type="SAM" id="MobiDB-lite"/>
    </source>
</evidence>
<comment type="caution">
    <text evidence="4">The sequence shown here is derived from an EMBL/GenBank/DDBJ whole genome shotgun (WGS) entry which is preliminary data.</text>
</comment>
<dbReference type="EMBL" id="JBJVNE010000015">
    <property type="protein sequence ID" value="MFM9650205.1"/>
    <property type="molecule type" value="Genomic_DNA"/>
</dbReference>
<dbReference type="Pfam" id="PF00582">
    <property type="entry name" value="Usp"/>
    <property type="match status" value="2"/>
</dbReference>
<evidence type="ECO:0000259" key="3">
    <source>
        <dbReference type="Pfam" id="PF00582"/>
    </source>
</evidence>
<reference evidence="4 5" key="1">
    <citation type="submission" date="2024-12" db="EMBL/GenBank/DDBJ databases">
        <title>Forecasting of Potato common scab and diversities of Pathogenic streptomyces spp. in china.</title>
        <authorList>
            <person name="Handique U."/>
            <person name="Wu J."/>
        </authorList>
    </citation>
    <scope>NUCLEOTIDE SEQUENCE [LARGE SCALE GENOMIC DNA]</scope>
    <source>
        <strain evidence="4 5">ZRIMU1585</strain>
    </source>
</reference>
<feature type="domain" description="UspA" evidence="3">
    <location>
        <begin position="1"/>
        <end position="136"/>
    </location>
</feature>
<keyword evidence="5" id="KW-1185">Reference proteome</keyword>
<dbReference type="Gene3D" id="3.40.50.620">
    <property type="entry name" value="HUPs"/>
    <property type="match status" value="2"/>
</dbReference>
<dbReference type="Proteomes" id="UP001631993">
    <property type="component" value="Unassembled WGS sequence"/>
</dbReference>
<protein>
    <submittedName>
        <fullName evidence="4">Universal stress protein</fullName>
    </submittedName>
</protein>
<evidence type="ECO:0000256" key="1">
    <source>
        <dbReference type="ARBA" id="ARBA00008791"/>
    </source>
</evidence>
<feature type="region of interest" description="Disordered" evidence="2">
    <location>
        <begin position="210"/>
        <end position="232"/>
    </location>
</feature>
<gene>
    <name evidence="4" type="ORF">ACKI1S_29160</name>
</gene>
<dbReference type="PANTHER" id="PTHR46268:SF6">
    <property type="entry name" value="UNIVERSAL STRESS PROTEIN UP12"/>
    <property type="match status" value="1"/>
</dbReference>
<name>A0ABW9IRD8_STRGJ</name>
<sequence>MLHDIAVGVDGSPAGLAAAHWAAREAGRRGTGLSVVHVWHPHPRPAPYVPLDRTEHQWAEQILREAADAVRGAHPGLQVTERLVCDATVAALVGAAADAELLVLGSLGLGTVGGFVTGSVSQRVVARSPKPVVLVRAGRGEAGEHLPAVDGIAPEEIPETPYRPVVLGLDLAHPCDELVEFAFDAARRRGTVLRVVHAFKVQARSAFDPAETAAPAAVPGPAPGPEASAATEGAVTGVLRPWREKYPAVPVTQLVSEGRAAVALLHAAKDAGLLVVGRRASGHRLGAHTGPVAHAVMHHVGCPVAVVPHD</sequence>
<comment type="similarity">
    <text evidence="1">Belongs to the universal stress protein A family.</text>
</comment>
<dbReference type="SUPFAM" id="SSF52402">
    <property type="entry name" value="Adenine nucleotide alpha hydrolases-like"/>
    <property type="match status" value="2"/>
</dbReference>
<dbReference type="InterPro" id="IPR014729">
    <property type="entry name" value="Rossmann-like_a/b/a_fold"/>
</dbReference>
<accession>A0ABW9IRD8</accession>
<evidence type="ECO:0000313" key="5">
    <source>
        <dbReference type="Proteomes" id="UP001631993"/>
    </source>
</evidence>
<dbReference type="InterPro" id="IPR006015">
    <property type="entry name" value="Universal_stress_UspA"/>
</dbReference>
<proteinExistence type="inferred from homology"/>
<dbReference type="InterPro" id="IPR006016">
    <property type="entry name" value="UspA"/>
</dbReference>
<organism evidence="4 5">
    <name type="scientific">Streptomyces galilaeus</name>
    <dbReference type="NCBI Taxonomy" id="33899"/>
    <lineage>
        <taxon>Bacteria</taxon>
        <taxon>Bacillati</taxon>
        <taxon>Actinomycetota</taxon>
        <taxon>Actinomycetes</taxon>
        <taxon>Kitasatosporales</taxon>
        <taxon>Streptomycetaceae</taxon>
        <taxon>Streptomyces</taxon>
    </lineage>
</organism>
<evidence type="ECO:0000313" key="4">
    <source>
        <dbReference type="EMBL" id="MFM9650205.1"/>
    </source>
</evidence>
<dbReference type="PANTHER" id="PTHR46268">
    <property type="entry name" value="STRESS RESPONSE PROTEIN NHAX"/>
    <property type="match status" value="1"/>
</dbReference>